<dbReference type="InterPro" id="IPR002472">
    <property type="entry name" value="Palm_thioest"/>
</dbReference>
<dbReference type="PRINTS" id="PR00414">
    <property type="entry name" value="PPTHIESTRASE"/>
</dbReference>
<dbReference type="Proteomes" id="UP000309601">
    <property type="component" value="Unassembled WGS sequence"/>
</dbReference>
<keyword evidence="4" id="KW-0378">Hydrolase</keyword>
<sequence>MKIVEFLIGWLTSVFIERTASNYSHPIIVYAGLGDSVLGDNMKNFMAMLAERYKTDVYGINIADSEQEDRKLSGLSDANYNVGVACEKLQDLSYLGNVNAVGFSQGGLFLRAIIEQCSNIPQFKNLVTFGTPHLGIEKLPTCKPRDWVCLAVSLVTKWGVYTDYAQSHAVVAQYYRDPVRYATYLDKSTWLADLNNERILLGEEYDATYGDNLASLDGLTAVMFNKGVSNKLTKKKILIGQDTVVNPKESAWFGSSPVSSHYQTSENPIIPLEEQPIFLHPKDPLGLRRLAESQKLHFRSCDGDHLNLKDDCLWPILDEAFK</sequence>
<keyword evidence="3" id="KW-0732">Signal</keyword>
<evidence type="ECO:0000256" key="4">
    <source>
        <dbReference type="ARBA" id="ARBA00022801"/>
    </source>
</evidence>
<evidence type="ECO:0000256" key="7">
    <source>
        <dbReference type="ARBA" id="ARBA00031934"/>
    </source>
</evidence>
<organism evidence="8 9">
    <name type="scientific">Wallemia mellicola</name>
    <dbReference type="NCBI Taxonomy" id="1708541"/>
    <lineage>
        <taxon>Eukaryota</taxon>
        <taxon>Fungi</taxon>
        <taxon>Dikarya</taxon>
        <taxon>Basidiomycota</taxon>
        <taxon>Wallemiomycotina</taxon>
        <taxon>Wallemiomycetes</taxon>
        <taxon>Wallemiales</taxon>
        <taxon>Wallemiaceae</taxon>
        <taxon>Wallemia</taxon>
    </lineage>
</organism>
<dbReference type="PANTHER" id="PTHR11247">
    <property type="entry name" value="PALMITOYL-PROTEIN THIOESTERASE/DOLICHYLDIPHOSPHATASE 1"/>
    <property type="match status" value="1"/>
</dbReference>
<evidence type="ECO:0000256" key="5">
    <source>
        <dbReference type="ARBA" id="ARBA00023157"/>
    </source>
</evidence>
<dbReference type="EMBL" id="SPRW01000010">
    <property type="protein sequence ID" value="TIC68131.1"/>
    <property type="molecule type" value="Genomic_DNA"/>
</dbReference>
<comment type="caution">
    <text evidence="8">The sequence shown here is derived from an EMBL/GenBank/DDBJ whole genome shotgun (WGS) entry which is preliminary data.</text>
</comment>
<evidence type="ECO:0000256" key="1">
    <source>
        <dbReference type="ARBA" id="ARBA00012423"/>
    </source>
</evidence>
<evidence type="ECO:0000313" key="9">
    <source>
        <dbReference type="Proteomes" id="UP000309601"/>
    </source>
</evidence>
<dbReference type="SUPFAM" id="SSF53474">
    <property type="entry name" value="alpha/beta-Hydrolases"/>
    <property type="match status" value="1"/>
</dbReference>
<proteinExistence type="predicted"/>
<dbReference type="PANTHER" id="PTHR11247:SF8">
    <property type="entry name" value="PALMITOYL-PROTEIN THIOESTERASE 1"/>
    <property type="match status" value="1"/>
</dbReference>
<accession>A0AB38MYI0</accession>
<gene>
    <name evidence="8" type="ORF">E3Q02_01322</name>
</gene>
<dbReference type="EC" id="3.1.2.22" evidence="1"/>
<keyword evidence="6" id="KW-0325">Glycoprotein</keyword>
<name>A0AB38MYI0_9BASI</name>
<keyword evidence="5" id="KW-1015">Disulfide bond</keyword>
<reference evidence="8 9" key="1">
    <citation type="submission" date="2019-03" db="EMBL/GenBank/DDBJ databases">
        <title>Sequencing 25 genomes of Wallemia mellicola.</title>
        <authorList>
            <person name="Gostincar C."/>
        </authorList>
    </citation>
    <scope>NUCLEOTIDE SEQUENCE [LARGE SCALE GENOMIC DNA]</scope>
    <source>
        <strain evidence="8 9">EXF-1274</strain>
    </source>
</reference>
<dbReference type="AlphaFoldDB" id="A0AB38MYI0"/>
<evidence type="ECO:0000313" key="8">
    <source>
        <dbReference type="EMBL" id="TIC68131.1"/>
    </source>
</evidence>
<dbReference type="GO" id="GO:0008474">
    <property type="term" value="F:palmitoyl-(protein) hydrolase activity"/>
    <property type="evidence" value="ECO:0007669"/>
    <property type="project" value="UniProtKB-EC"/>
</dbReference>
<evidence type="ECO:0000256" key="2">
    <source>
        <dbReference type="ARBA" id="ARBA00014212"/>
    </source>
</evidence>
<dbReference type="Pfam" id="PF02089">
    <property type="entry name" value="Palm_thioest"/>
    <property type="match status" value="1"/>
</dbReference>
<protein>
    <recommendedName>
        <fullName evidence="2">Palmitoyl-protein thioesterase 1</fullName>
        <ecNumber evidence="1">3.1.2.22</ecNumber>
    </recommendedName>
    <alternativeName>
        <fullName evidence="7">Palmitoyl-protein hydrolase 1</fullName>
    </alternativeName>
</protein>
<dbReference type="Gene3D" id="3.40.50.1820">
    <property type="entry name" value="alpha/beta hydrolase"/>
    <property type="match status" value="1"/>
</dbReference>
<evidence type="ECO:0000256" key="6">
    <source>
        <dbReference type="ARBA" id="ARBA00023180"/>
    </source>
</evidence>
<dbReference type="InterPro" id="IPR029058">
    <property type="entry name" value="AB_hydrolase_fold"/>
</dbReference>
<evidence type="ECO:0000256" key="3">
    <source>
        <dbReference type="ARBA" id="ARBA00022729"/>
    </source>
</evidence>